<dbReference type="STRING" id="260086.SAMN05216207_102755"/>
<dbReference type="SUPFAM" id="SSF52425">
    <property type="entry name" value="Cryptochrome/photolyase, N-terminal domain"/>
    <property type="match status" value="1"/>
</dbReference>
<feature type="binding site" evidence="8">
    <location>
        <begin position="265"/>
        <end position="272"/>
    </location>
    <ligand>
        <name>FAD</name>
        <dbReference type="ChEBI" id="CHEBI:57692"/>
    </ligand>
</feature>
<protein>
    <recommendedName>
        <fullName evidence="3">Deoxyribodipyrimidine photo-lyase</fullName>
        <ecNumber evidence="2">4.1.99.3</ecNumber>
    </recommendedName>
</protein>
<dbReference type="PANTHER" id="PTHR11455">
    <property type="entry name" value="CRYPTOCHROME"/>
    <property type="match status" value="1"/>
</dbReference>
<dbReference type="Pfam" id="PF03441">
    <property type="entry name" value="FAD_binding_7"/>
    <property type="match status" value="1"/>
</dbReference>
<evidence type="ECO:0000256" key="10">
    <source>
        <dbReference type="SAM" id="MobiDB-lite"/>
    </source>
</evidence>
<keyword evidence="13" id="KW-1185">Reference proteome</keyword>
<comment type="cofactor">
    <cofactor evidence="1">
        <name>(6R)-5,10-methylene-5,6,7,8-tetrahydrofolate</name>
        <dbReference type="ChEBI" id="CHEBI:15636"/>
    </cofactor>
</comment>
<dbReference type="InterPro" id="IPR006050">
    <property type="entry name" value="DNA_photolyase_N"/>
</dbReference>
<evidence type="ECO:0000259" key="11">
    <source>
        <dbReference type="PROSITE" id="PS51645"/>
    </source>
</evidence>
<dbReference type="EMBL" id="FOUY01000027">
    <property type="protein sequence ID" value="SFO02091.1"/>
    <property type="molecule type" value="Genomic_DNA"/>
</dbReference>
<feature type="binding site" evidence="8">
    <location>
        <begin position="230"/>
        <end position="234"/>
    </location>
    <ligand>
        <name>FAD</name>
        <dbReference type="ChEBI" id="CHEBI:57692"/>
    </ligand>
</feature>
<dbReference type="SUPFAM" id="SSF48173">
    <property type="entry name" value="Cryptochrome/photolyase FAD-binding domain"/>
    <property type="match status" value="1"/>
</dbReference>
<dbReference type="GO" id="GO:0000719">
    <property type="term" value="P:photoreactive repair"/>
    <property type="evidence" value="ECO:0007669"/>
    <property type="project" value="UniProtKB-ARBA"/>
</dbReference>
<feature type="binding site" evidence="8">
    <location>
        <begin position="365"/>
        <end position="367"/>
    </location>
    <ligand>
        <name>FAD</name>
        <dbReference type="ChEBI" id="CHEBI:57692"/>
    </ligand>
</feature>
<dbReference type="OrthoDB" id="9772484at2"/>
<name>A0A1I5DTM3_PSUAM</name>
<comment type="cofactor">
    <cofactor evidence="8">
        <name>FAD</name>
        <dbReference type="ChEBI" id="CHEBI:57692"/>
    </cofactor>
    <text evidence="8">Binds 1 FAD per subunit.</text>
</comment>
<dbReference type="GO" id="GO:0071949">
    <property type="term" value="F:FAD binding"/>
    <property type="evidence" value="ECO:0007669"/>
    <property type="project" value="TreeGrafter"/>
</dbReference>
<dbReference type="InterPro" id="IPR018394">
    <property type="entry name" value="DNA_photolyase_1_CS_C"/>
</dbReference>
<evidence type="ECO:0000256" key="6">
    <source>
        <dbReference type="ARBA" id="ARBA00022991"/>
    </source>
</evidence>
<dbReference type="RefSeq" id="WP_093349103.1">
    <property type="nucleotide sequence ID" value="NZ_FOUY01000027.1"/>
</dbReference>
<dbReference type="PROSITE" id="PS51645">
    <property type="entry name" value="PHR_CRY_ALPHA_BETA"/>
    <property type="match status" value="1"/>
</dbReference>
<keyword evidence="12" id="KW-0456">Lyase</keyword>
<dbReference type="PROSITE" id="PS00394">
    <property type="entry name" value="DNA_PHOTOLYASES_1_1"/>
    <property type="match status" value="1"/>
</dbReference>
<keyword evidence="6 9" id="KW-0157">Chromophore</keyword>
<evidence type="ECO:0000256" key="7">
    <source>
        <dbReference type="ARBA" id="ARBA00033999"/>
    </source>
</evidence>
<evidence type="ECO:0000256" key="3">
    <source>
        <dbReference type="ARBA" id="ARBA00014046"/>
    </source>
</evidence>
<dbReference type="InterPro" id="IPR036155">
    <property type="entry name" value="Crypto/Photolyase_N_sf"/>
</dbReference>
<organism evidence="12 13">
    <name type="scientific">Pseudonocardia ammonioxydans</name>
    <dbReference type="NCBI Taxonomy" id="260086"/>
    <lineage>
        <taxon>Bacteria</taxon>
        <taxon>Bacillati</taxon>
        <taxon>Actinomycetota</taxon>
        <taxon>Actinomycetes</taxon>
        <taxon>Pseudonocardiales</taxon>
        <taxon>Pseudonocardiaceae</taxon>
        <taxon>Pseudonocardia</taxon>
    </lineage>
</organism>
<dbReference type="AlphaFoldDB" id="A0A1I5DTM3"/>
<dbReference type="InterPro" id="IPR005101">
    <property type="entry name" value="Cryptochr/Photolyase_FAD-bd"/>
</dbReference>
<dbReference type="Gene3D" id="3.40.50.620">
    <property type="entry name" value="HUPs"/>
    <property type="match status" value="1"/>
</dbReference>
<proteinExistence type="inferred from homology"/>
<dbReference type="FunFam" id="1.10.579.10:FF:000003">
    <property type="entry name" value="Deoxyribodipyrimidine photo-lyase"/>
    <property type="match status" value="1"/>
</dbReference>
<dbReference type="GO" id="GO:0003677">
    <property type="term" value="F:DNA binding"/>
    <property type="evidence" value="ECO:0007669"/>
    <property type="project" value="TreeGrafter"/>
</dbReference>
<dbReference type="PRINTS" id="PR00147">
    <property type="entry name" value="DNAPHOTLYASE"/>
</dbReference>
<evidence type="ECO:0000256" key="9">
    <source>
        <dbReference type="RuleBase" id="RU004182"/>
    </source>
</evidence>
<dbReference type="GO" id="GO:0003904">
    <property type="term" value="F:deoxyribodipyrimidine photo-lyase activity"/>
    <property type="evidence" value="ECO:0007669"/>
    <property type="project" value="UniProtKB-EC"/>
</dbReference>
<accession>A0A1I5DTM3</accession>
<evidence type="ECO:0000256" key="8">
    <source>
        <dbReference type="PIRSR" id="PIRSR602081-1"/>
    </source>
</evidence>
<comment type="similarity">
    <text evidence="9">Belongs to the DNA photolyase family.</text>
</comment>
<dbReference type="InterPro" id="IPR002081">
    <property type="entry name" value="Cryptochrome/DNA_photolyase_1"/>
</dbReference>
<reference evidence="12 13" key="1">
    <citation type="submission" date="2016-10" db="EMBL/GenBank/DDBJ databases">
        <authorList>
            <person name="de Groot N.N."/>
        </authorList>
    </citation>
    <scope>NUCLEOTIDE SEQUENCE [LARGE SCALE GENOMIC DNA]</scope>
    <source>
        <strain evidence="12 13">CGMCC 4.1877</strain>
    </source>
</reference>
<feature type="region of interest" description="Disordered" evidence="10">
    <location>
        <begin position="435"/>
        <end position="464"/>
    </location>
</feature>
<feature type="binding site" evidence="8">
    <location>
        <position position="218"/>
    </location>
    <ligand>
        <name>FAD</name>
        <dbReference type="ChEBI" id="CHEBI:57692"/>
    </ligand>
</feature>
<evidence type="ECO:0000256" key="4">
    <source>
        <dbReference type="ARBA" id="ARBA00022630"/>
    </source>
</evidence>
<dbReference type="Proteomes" id="UP000199614">
    <property type="component" value="Unassembled WGS sequence"/>
</dbReference>
<dbReference type="Gene3D" id="1.10.579.10">
    <property type="entry name" value="DNA Cyclobutane Dipyrimidine Photolyase, subunit A, domain 3"/>
    <property type="match status" value="1"/>
</dbReference>
<dbReference type="GO" id="GO:0009416">
    <property type="term" value="P:response to light stimulus"/>
    <property type="evidence" value="ECO:0007669"/>
    <property type="project" value="TreeGrafter"/>
</dbReference>
<dbReference type="Pfam" id="PF00875">
    <property type="entry name" value="DNA_photolyase"/>
    <property type="match status" value="1"/>
</dbReference>
<evidence type="ECO:0000256" key="2">
    <source>
        <dbReference type="ARBA" id="ARBA00013149"/>
    </source>
</evidence>
<evidence type="ECO:0000256" key="1">
    <source>
        <dbReference type="ARBA" id="ARBA00001932"/>
    </source>
</evidence>
<gene>
    <name evidence="12" type="ORF">SAMN05216207_102755</name>
</gene>
<dbReference type="InterPro" id="IPR036134">
    <property type="entry name" value="Crypto/Photolyase_FAD-like_sf"/>
</dbReference>
<keyword evidence="4 8" id="KW-0285">Flavoprotein</keyword>
<dbReference type="PANTHER" id="PTHR11455:SF9">
    <property type="entry name" value="CRYPTOCHROME CIRCADIAN CLOCK 5 ISOFORM X1"/>
    <property type="match status" value="1"/>
</dbReference>
<dbReference type="InterPro" id="IPR014729">
    <property type="entry name" value="Rossmann-like_a/b/a_fold"/>
</dbReference>
<evidence type="ECO:0000313" key="13">
    <source>
        <dbReference type="Proteomes" id="UP000199614"/>
    </source>
</evidence>
<evidence type="ECO:0000256" key="5">
    <source>
        <dbReference type="ARBA" id="ARBA00022827"/>
    </source>
</evidence>
<comment type="catalytic activity">
    <reaction evidence="7">
        <text>cyclobutadipyrimidine (in DNA) = 2 pyrimidine residues (in DNA).</text>
        <dbReference type="EC" id="4.1.99.3"/>
    </reaction>
</comment>
<sequence>MASSTAVVWFRRDLRVADQPTFLAAADAADRALALFVLDPALLGPSGAARTNFLYGCLRELDAALGGNLLVVRGDPAEVVPQVATAAGAGTVHIAADFGPYGLERDERVEKALADAGAELIRTGSPYAVAPGRVEKGEGGPFKVFTPFSRAWADHGWRAPARTSASSCSWVDPSTVDGGPRAVPVPGDEPCDSTLPEPGERAAVQRWSDFLDEGLHDYEGDRDLPAKHDTSGMSPYLKYGCVHPRTLLADLGERRGDSVRAFRTEIAWREFYADVLYRRPDSARRNYDTAFDHLPLRTDSDAYADLDRWTQGRTGFPIVDAGMRQLRAEAWMHNRLRMVVASFLVKDLHLPWWWGARHFMQYLVDGDLASNQHGWQWTAGSGTDASPYFRIFNPITQGERFDPDGDYVRRWVPELADVPGKAVHQPWKLRDGIPEGYPEPMVDHRTERRESLDRYEAVKAARRP</sequence>
<keyword evidence="5 8" id="KW-0274">FAD</keyword>
<evidence type="ECO:0000313" key="12">
    <source>
        <dbReference type="EMBL" id="SFO02091.1"/>
    </source>
</evidence>
<feature type="binding site" evidence="8">
    <location>
        <position position="262"/>
    </location>
    <ligand>
        <name>FAD</name>
        <dbReference type="ChEBI" id="CHEBI:57692"/>
    </ligand>
</feature>
<feature type="compositionally biased region" description="Basic and acidic residues" evidence="10">
    <location>
        <begin position="441"/>
        <end position="464"/>
    </location>
</feature>
<feature type="domain" description="Photolyase/cryptochrome alpha/beta" evidence="11">
    <location>
        <begin position="4"/>
        <end position="128"/>
    </location>
</feature>
<dbReference type="EC" id="4.1.99.3" evidence="2"/>
<dbReference type="Gene3D" id="1.25.40.80">
    <property type="match status" value="1"/>
</dbReference>